<dbReference type="PANTHER" id="PTHR48022:SF48">
    <property type="entry name" value="SUGAR TRANSPORTER, PUTATIVE (AFU_ORTHOLOGUE AFUA_3G06730)-RELATED"/>
    <property type="match status" value="1"/>
</dbReference>
<dbReference type="EMBL" id="JAFIMR010000012">
    <property type="protein sequence ID" value="KAI1871894.1"/>
    <property type="molecule type" value="Genomic_DNA"/>
</dbReference>
<evidence type="ECO:0000256" key="2">
    <source>
        <dbReference type="ARBA" id="ARBA00010992"/>
    </source>
</evidence>
<feature type="transmembrane region" description="Helical" evidence="8">
    <location>
        <begin position="423"/>
        <end position="448"/>
    </location>
</feature>
<keyword evidence="5 8" id="KW-1133">Transmembrane helix</keyword>
<evidence type="ECO:0000256" key="4">
    <source>
        <dbReference type="ARBA" id="ARBA00022692"/>
    </source>
</evidence>
<feature type="transmembrane region" description="Helical" evidence="8">
    <location>
        <begin position="101"/>
        <end position="120"/>
    </location>
</feature>
<comment type="caution">
    <text evidence="10">The sequence shown here is derived from an EMBL/GenBank/DDBJ whole genome shotgun (WGS) entry which is preliminary data.</text>
</comment>
<protein>
    <recommendedName>
        <fullName evidence="9">Major facilitator superfamily (MFS) profile domain-containing protein</fullName>
    </recommendedName>
</protein>
<feature type="transmembrane region" description="Helical" evidence="8">
    <location>
        <begin position="388"/>
        <end position="411"/>
    </location>
</feature>
<dbReference type="InterPro" id="IPR005829">
    <property type="entry name" value="Sugar_transporter_CS"/>
</dbReference>
<feature type="transmembrane region" description="Helical" evidence="8">
    <location>
        <begin position="25"/>
        <end position="44"/>
    </location>
</feature>
<dbReference type="InterPro" id="IPR020846">
    <property type="entry name" value="MFS_dom"/>
</dbReference>
<dbReference type="OrthoDB" id="8120565at2759"/>
<dbReference type="SUPFAM" id="SSF103473">
    <property type="entry name" value="MFS general substrate transporter"/>
    <property type="match status" value="1"/>
</dbReference>
<feature type="transmembrane region" description="Helical" evidence="8">
    <location>
        <begin position="364"/>
        <end position="381"/>
    </location>
</feature>
<feature type="transmembrane region" description="Helical" evidence="8">
    <location>
        <begin position="322"/>
        <end position="344"/>
    </location>
</feature>
<comment type="similarity">
    <text evidence="2 7">Belongs to the major facilitator superfamily. Sugar transporter (TC 2.A.1.1) family.</text>
</comment>
<reference evidence="10" key="1">
    <citation type="submission" date="2021-03" db="EMBL/GenBank/DDBJ databases">
        <title>Revisited historic fungal species revealed as producer of novel bioactive compounds through whole genome sequencing and comparative genomics.</title>
        <authorList>
            <person name="Vignolle G.A."/>
            <person name="Hochenegger N."/>
            <person name="Mach R.L."/>
            <person name="Mach-Aigner A.R."/>
            <person name="Javad Rahimi M."/>
            <person name="Salim K.A."/>
            <person name="Chan C.M."/>
            <person name="Lim L.B.L."/>
            <person name="Cai F."/>
            <person name="Druzhinina I.S."/>
            <person name="U'Ren J.M."/>
            <person name="Derntl C."/>
        </authorList>
    </citation>
    <scope>NUCLEOTIDE SEQUENCE</scope>
    <source>
        <strain evidence="10">TUCIM 5799</strain>
    </source>
</reference>
<feature type="transmembrane region" description="Helical" evidence="8">
    <location>
        <begin position="224"/>
        <end position="242"/>
    </location>
</feature>
<dbReference type="PANTHER" id="PTHR48022">
    <property type="entry name" value="PLASTIDIC GLUCOSE TRANSPORTER 4"/>
    <property type="match status" value="1"/>
</dbReference>
<dbReference type="FunFam" id="1.20.1250.20:FF:000451">
    <property type="entry name" value="MFS sugar transporter, putative"/>
    <property type="match status" value="1"/>
</dbReference>
<dbReference type="Gene3D" id="1.20.1250.20">
    <property type="entry name" value="MFS general substrate transporter like domains"/>
    <property type="match status" value="1"/>
</dbReference>
<dbReference type="PROSITE" id="PS00217">
    <property type="entry name" value="SUGAR_TRANSPORT_2"/>
    <property type="match status" value="1"/>
</dbReference>
<evidence type="ECO:0000256" key="5">
    <source>
        <dbReference type="ARBA" id="ARBA00022989"/>
    </source>
</evidence>
<dbReference type="Pfam" id="PF00083">
    <property type="entry name" value="Sugar_tr"/>
    <property type="match status" value="1"/>
</dbReference>
<dbReference type="PROSITE" id="PS50850">
    <property type="entry name" value="MFS"/>
    <property type="match status" value="1"/>
</dbReference>
<evidence type="ECO:0000256" key="7">
    <source>
        <dbReference type="RuleBase" id="RU003346"/>
    </source>
</evidence>
<keyword evidence="4 8" id="KW-0812">Transmembrane</keyword>
<evidence type="ECO:0000256" key="8">
    <source>
        <dbReference type="SAM" id="Phobius"/>
    </source>
</evidence>
<evidence type="ECO:0000313" key="11">
    <source>
        <dbReference type="Proteomes" id="UP000829685"/>
    </source>
</evidence>
<gene>
    <name evidence="10" type="ORF">JX265_005880</name>
</gene>
<keyword evidence="11" id="KW-1185">Reference proteome</keyword>
<accession>A0A9P9WNG0</accession>
<dbReference type="InterPro" id="IPR003663">
    <property type="entry name" value="Sugar/inositol_transpt"/>
</dbReference>
<evidence type="ECO:0000256" key="6">
    <source>
        <dbReference type="ARBA" id="ARBA00023136"/>
    </source>
</evidence>
<proteinExistence type="inferred from homology"/>
<feature type="transmembrane region" description="Helical" evidence="8">
    <location>
        <begin position="126"/>
        <end position="148"/>
    </location>
</feature>
<dbReference type="FunFam" id="1.20.1250.20:FF:000388">
    <property type="entry name" value="MFS sugar transporter, putative"/>
    <property type="match status" value="1"/>
</dbReference>
<evidence type="ECO:0000313" key="10">
    <source>
        <dbReference type="EMBL" id="KAI1871894.1"/>
    </source>
</evidence>
<dbReference type="InterPro" id="IPR036259">
    <property type="entry name" value="MFS_trans_sf"/>
</dbReference>
<feature type="domain" description="Major facilitator superfamily (MFS) profile" evidence="9">
    <location>
        <begin position="31"/>
        <end position="513"/>
    </location>
</feature>
<feature type="transmembrane region" description="Helical" evidence="8">
    <location>
        <begin position="71"/>
        <end position="89"/>
    </location>
</feature>
<dbReference type="GO" id="GO:0005351">
    <property type="term" value="F:carbohydrate:proton symporter activity"/>
    <property type="evidence" value="ECO:0007669"/>
    <property type="project" value="TreeGrafter"/>
</dbReference>
<dbReference type="AlphaFoldDB" id="A0A9P9WNG0"/>
<feature type="transmembrane region" description="Helical" evidence="8">
    <location>
        <begin position="491"/>
        <end position="509"/>
    </location>
</feature>
<dbReference type="PROSITE" id="PS00216">
    <property type="entry name" value="SUGAR_TRANSPORT_1"/>
    <property type="match status" value="1"/>
</dbReference>
<dbReference type="Proteomes" id="UP000829685">
    <property type="component" value="Unassembled WGS sequence"/>
</dbReference>
<comment type="subcellular location">
    <subcellularLocation>
        <location evidence="1">Membrane</location>
        <topology evidence="1">Multi-pass membrane protein</topology>
    </subcellularLocation>
</comment>
<evidence type="ECO:0000256" key="3">
    <source>
        <dbReference type="ARBA" id="ARBA00022448"/>
    </source>
</evidence>
<dbReference type="InterPro" id="IPR050360">
    <property type="entry name" value="MFS_Sugar_Transporters"/>
</dbReference>
<feature type="transmembrane region" description="Helical" evidence="8">
    <location>
        <begin position="160"/>
        <end position="178"/>
    </location>
</feature>
<name>A0A9P9WNG0_9PEZI</name>
<sequence length="565" mass="61419">MTTQQPTGQAANATRKGVWRELRENPYILGLSTFASLGGFLFGYDQGVVSGVLTMESFAAKFPRVYLDSSFKGWFVSTLLLAAWFGSLINGPLADRFGRKGSMLMAVVIFLLGSALQAGASDIPTVFAGRAVAGLSVGMLTMIVPMYMSEVSTPGIRGTLVVLQQLSITLGILISYWLEYGTQYIGGTRCNPDLPYAGDSFNPTTDVGPNGCTGQSDAAWRVPFALQMVPALVLGIGMLFFPESPRYFLMRRNEEKALSALARLRRVHPDSDILRQEYLAIKTEVLFDESIARDKFPGKSGISLWVSQYSSLFSTWPSLKRLILGCLIMFFQQFMGCNAIIYYAPTMFGQLGLSGKTSGLLATGVYGIVNTLSTLPALFLIDKVGRRPLLMCGAAGTFISLVIVGGIIGGYGSTLASHSSAGWAGIAFVYIYDINFSYSFAPIGWVLPSEIFNLGNRSKAMAITTSATWMCNFIIGLVTPDMLDKIGWGTYIFFAAFCLMAFVFTYFFVPETKDKSLEDMDVVFGDTAAHEEKTRLFDIAASVGLTDALPSEKVDANRVAADEVE</sequence>
<evidence type="ECO:0000259" key="9">
    <source>
        <dbReference type="PROSITE" id="PS50850"/>
    </source>
</evidence>
<dbReference type="GO" id="GO:0016020">
    <property type="term" value="C:membrane"/>
    <property type="evidence" value="ECO:0007669"/>
    <property type="project" value="UniProtKB-SubCell"/>
</dbReference>
<keyword evidence="6 8" id="KW-0472">Membrane</keyword>
<dbReference type="NCBIfam" id="TIGR00879">
    <property type="entry name" value="SP"/>
    <property type="match status" value="1"/>
</dbReference>
<dbReference type="PRINTS" id="PR00171">
    <property type="entry name" value="SUGRTRNSPORT"/>
</dbReference>
<feature type="transmembrane region" description="Helical" evidence="8">
    <location>
        <begin position="460"/>
        <end position="479"/>
    </location>
</feature>
<organism evidence="10 11">
    <name type="scientific">Neoarthrinium moseri</name>
    <dbReference type="NCBI Taxonomy" id="1658444"/>
    <lineage>
        <taxon>Eukaryota</taxon>
        <taxon>Fungi</taxon>
        <taxon>Dikarya</taxon>
        <taxon>Ascomycota</taxon>
        <taxon>Pezizomycotina</taxon>
        <taxon>Sordariomycetes</taxon>
        <taxon>Xylariomycetidae</taxon>
        <taxon>Amphisphaeriales</taxon>
        <taxon>Apiosporaceae</taxon>
        <taxon>Neoarthrinium</taxon>
    </lineage>
</organism>
<keyword evidence="3 7" id="KW-0813">Transport</keyword>
<evidence type="ECO:0000256" key="1">
    <source>
        <dbReference type="ARBA" id="ARBA00004141"/>
    </source>
</evidence>
<dbReference type="InterPro" id="IPR005828">
    <property type="entry name" value="MFS_sugar_transport-like"/>
</dbReference>